<feature type="chain" id="PRO_5045455875" description="DUF3575 domain-containing protein" evidence="1">
    <location>
        <begin position="17"/>
        <end position="225"/>
    </location>
</feature>
<organism evidence="2 3">
    <name type="scientific">Lacihabitans lacunae</name>
    <dbReference type="NCBI Taxonomy" id="1028214"/>
    <lineage>
        <taxon>Bacteria</taxon>
        <taxon>Pseudomonadati</taxon>
        <taxon>Bacteroidota</taxon>
        <taxon>Cytophagia</taxon>
        <taxon>Cytophagales</taxon>
        <taxon>Leadbetterellaceae</taxon>
        <taxon>Lacihabitans</taxon>
    </lineage>
</organism>
<protein>
    <recommendedName>
        <fullName evidence="4">DUF3575 domain-containing protein</fullName>
    </recommendedName>
</protein>
<comment type="caution">
    <text evidence="2">The sequence shown here is derived from an EMBL/GenBank/DDBJ whole genome shotgun (WGS) entry which is preliminary data.</text>
</comment>
<dbReference type="EMBL" id="JBHRYQ010000001">
    <property type="protein sequence ID" value="MFC3811191.1"/>
    <property type="molecule type" value="Genomic_DNA"/>
</dbReference>
<evidence type="ECO:0000313" key="2">
    <source>
        <dbReference type="EMBL" id="MFC3811191.1"/>
    </source>
</evidence>
<dbReference type="RefSeq" id="WP_379837982.1">
    <property type="nucleotide sequence ID" value="NZ_JBHRYQ010000001.1"/>
</dbReference>
<reference evidence="3" key="1">
    <citation type="journal article" date="2019" name="Int. J. Syst. Evol. Microbiol.">
        <title>The Global Catalogue of Microorganisms (GCM) 10K type strain sequencing project: providing services to taxonomists for standard genome sequencing and annotation.</title>
        <authorList>
            <consortium name="The Broad Institute Genomics Platform"/>
            <consortium name="The Broad Institute Genome Sequencing Center for Infectious Disease"/>
            <person name="Wu L."/>
            <person name="Ma J."/>
        </authorList>
    </citation>
    <scope>NUCLEOTIDE SEQUENCE [LARGE SCALE GENOMIC DNA]</scope>
    <source>
        <strain evidence="3">CECT 7956</strain>
    </source>
</reference>
<feature type="signal peptide" evidence="1">
    <location>
        <begin position="1"/>
        <end position="16"/>
    </location>
</feature>
<name>A0ABV7YYS7_9BACT</name>
<sequence length="225" mass="26844">MRYIFAFVFIPFFASAQSGLKYFLTPDTTKYTKLDWTINMDGRSSIANKKFVNIIGINSGIAYGKNRSEITLGYYWVNYNNKQRFIDLRRDRAKLVNVDYYTHTDLYYYNLMYFPYLKYSNRWRISLPVEIGIGTGNVTRNSLKDDILIWKKKDVFVPIQLGFYVEYKATRYIGFSLMAGYRQSLKAYRLSNEFSGPYYSYGFSFYTDTMGRDLKKWRLKRKEKK</sequence>
<keyword evidence="1" id="KW-0732">Signal</keyword>
<evidence type="ECO:0000313" key="3">
    <source>
        <dbReference type="Proteomes" id="UP001595616"/>
    </source>
</evidence>
<dbReference type="Proteomes" id="UP001595616">
    <property type="component" value="Unassembled WGS sequence"/>
</dbReference>
<gene>
    <name evidence="2" type="ORF">ACFOOI_11035</name>
</gene>
<keyword evidence="3" id="KW-1185">Reference proteome</keyword>
<proteinExistence type="predicted"/>
<accession>A0ABV7YYS7</accession>
<evidence type="ECO:0000256" key="1">
    <source>
        <dbReference type="SAM" id="SignalP"/>
    </source>
</evidence>
<evidence type="ECO:0008006" key="4">
    <source>
        <dbReference type="Google" id="ProtNLM"/>
    </source>
</evidence>